<evidence type="ECO:0000256" key="1">
    <source>
        <dbReference type="SAM" id="Phobius"/>
    </source>
</evidence>
<feature type="transmembrane region" description="Helical" evidence="1">
    <location>
        <begin position="119"/>
        <end position="146"/>
    </location>
</feature>
<dbReference type="GO" id="GO:0005886">
    <property type="term" value="C:plasma membrane"/>
    <property type="evidence" value="ECO:0007669"/>
    <property type="project" value="UniProtKB-SubCell"/>
</dbReference>
<keyword evidence="1" id="KW-1133">Transmembrane helix</keyword>
<gene>
    <name evidence="2" type="ORF">FCL54_00015</name>
</gene>
<feature type="transmembrane region" description="Helical" evidence="1">
    <location>
        <begin position="238"/>
        <end position="260"/>
    </location>
</feature>
<keyword evidence="3" id="KW-1185">Reference proteome</keyword>
<dbReference type="AlphaFoldDB" id="A0A5R9F8Z7"/>
<feature type="transmembrane region" description="Helical" evidence="1">
    <location>
        <begin position="191"/>
        <end position="208"/>
    </location>
</feature>
<protein>
    <submittedName>
        <fullName evidence="2">Permease</fullName>
    </submittedName>
</protein>
<dbReference type="Proteomes" id="UP000308230">
    <property type="component" value="Unassembled WGS sequence"/>
</dbReference>
<reference evidence="2 3" key="1">
    <citation type="submission" date="2019-04" db="EMBL/GenBank/DDBJ databases">
        <title>Bacillus caeni sp. nov., a bacterium isolated from mangrove sediment.</title>
        <authorList>
            <person name="Huang H."/>
            <person name="Mo K."/>
            <person name="Hu Y."/>
        </authorList>
    </citation>
    <scope>NUCLEOTIDE SEQUENCE [LARGE SCALE GENOMIC DNA]</scope>
    <source>
        <strain evidence="2 3">HB172195</strain>
    </source>
</reference>
<dbReference type="PANTHER" id="PTHR37305:SF2">
    <property type="entry name" value="BACITRACIN TRANSPORT PERMEASE PROTEIN BCRB"/>
    <property type="match status" value="1"/>
</dbReference>
<proteinExistence type="predicted"/>
<comment type="caution">
    <text evidence="2">The sequence shown here is derived from an EMBL/GenBank/DDBJ whole genome shotgun (WGS) entry which is preliminary data.</text>
</comment>
<dbReference type="OrthoDB" id="66636at2"/>
<keyword evidence="1" id="KW-0472">Membrane</keyword>
<dbReference type="PANTHER" id="PTHR37305">
    <property type="entry name" value="INTEGRAL MEMBRANE PROTEIN-RELATED"/>
    <property type="match status" value="1"/>
</dbReference>
<evidence type="ECO:0000313" key="2">
    <source>
        <dbReference type="EMBL" id="TLS38740.1"/>
    </source>
</evidence>
<feature type="transmembrane region" description="Helical" evidence="1">
    <location>
        <begin position="76"/>
        <end position="98"/>
    </location>
</feature>
<dbReference type="Pfam" id="PF12679">
    <property type="entry name" value="ABC2_membrane_2"/>
    <property type="match status" value="1"/>
</dbReference>
<dbReference type="RefSeq" id="WP_138121891.1">
    <property type="nucleotide sequence ID" value="NZ_SWLG01000001.1"/>
</dbReference>
<sequence length="267" mass="29358">MNLALYRQMFKVHAKSFFSYGIGSAFYLVLIISIFPSIANAPGLNELMESLPKEFLAAFGMEGGFQELSDFIAGEYYGLLYIVILAIFSIMTATQLIARLVDRGSLAYLLSTPNSRTKIALTQALVLCTGLLIIGLFTTLTGIIGADLMIEEMFEQSAFIKMNIVGILVFFVISGYSFLFSSLFNDERRALGLSAILTLLFFGLDMAGKLSEDFEWMRNLSLFSVFEPVEIARGGVDILPVSLALVAAGVLLFTAAIIIFKKRDLPL</sequence>
<feature type="transmembrane region" description="Helical" evidence="1">
    <location>
        <begin position="158"/>
        <end position="179"/>
    </location>
</feature>
<name>A0A5R9F8Z7_9BACL</name>
<feature type="transmembrane region" description="Helical" evidence="1">
    <location>
        <begin position="17"/>
        <end position="39"/>
    </location>
</feature>
<organism evidence="2 3">
    <name type="scientific">Exobacillus caeni</name>
    <dbReference type="NCBI Taxonomy" id="2574798"/>
    <lineage>
        <taxon>Bacteria</taxon>
        <taxon>Bacillati</taxon>
        <taxon>Bacillota</taxon>
        <taxon>Bacilli</taxon>
        <taxon>Bacillales</taxon>
        <taxon>Guptibacillaceae</taxon>
        <taxon>Exobacillus</taxon>
    </lineage>
</organism>
<evidence type="ECO:0000313" key="3">
    <source>
        <dbReference type="Proteomes" id="UP000308230"/>
    </source>
</evidence>
<dbReference type="EMBL" id="SWLG01000001">
    <property type="protein sequence ID" value="TLS38740.1"/>
    <property type="molecule type" value="Genomic_DNA"/>
</dbReference>
<dbReference type="GO" id="GO:0140359">
    <property type="term" value="F:ABC-type transporter activity"/>
    <property type="evidence" value="ECO:0007669"/>
    <property type="project" value="InterPro"/>
</dbReference>
<keyword evidence="1" id="KW-0812">Transmembrane</keyword>
<accession>A0A5R9F8Z7</accession>